<accession>A0A8S5MCB4</accession>
<protein>
    <submittedName>
        <fullName evidence="1">Uncharacterized protein</fullName>
    </submittedName>
</protein>
<organism evidence="1">
    <name type="scientific">Myoviridae sp. ctj9o3</name>
    <dbReference type="NCBI Taxonomy" id="2826688"/>
    <lineage>
        <taxon>Viruses</taxon>
        <taxon>Duplodnaviria</taxon>
        <taxon>Heunggongvirae</taxon>
        <taxon>Uroviricota</taxon>
        <taxon>Caudoviricetes</taxon>
    </lineage>
</organism>
<name>A0A8S5MCB4_9CAUD</name>
<sequence>MFFHQKEAIHTTQVANIASFSIQQIDFHEYLDNF</sequence>
<evidence type="ECO:0000313" key="1">
    <source>
        <dbReference type="EMBL" id="DAD79808.1"/>
    </source>
</evidence>
<proteinExistence type="predicted"/>
<dbReference type="EMBL" id="BK014873">
    <property type="protein sequence ID" value="DAD79808.1"/>
    <property type="molecule type" value="Genomic_DNA"/>
</dbReference>
<reference evidence="1" key="1">
    <citation type="journal article" date="2021" name="Proc. Natl. Acad. Sci. U.S.A.">
        <title>A Catalog of Tens of Thousands of Viruses from Human Metagenomes Reveals Hidden Associations with Chronic Diseases.</title>
        <authorList>
            <person name="Tisza M.J."/>
            <person name="Buck C.B."/>
        </authorList>
    </citation>
    <scope>NUCLEOTIDE SEQUENCE</scope>
    <source>
        <strain evidence="1">Ctj9o3</strain>
    </source>
</reference>